<feature type="binding site" evidence="5">
    <location>
        <position position="211"/>
    </location>
    <ligand>
        <name>Mg(2+)</name>
        <dbReference type="ChEBI" id="CHEBI:18420"/>
        <label>1</label>
        <note>catalytic</note>
    </ligand>
</feature>
<dbReference type="GO" id="GO:0008934">
    <property type="term" value="F:inositol monophosphate 1-phosphatase activity"/>
    <property type="evidence" value="ECO:0007669"/>
    <property type="project" value="TreeGrafter"/>
</dbReference>
<feature type="binding site" evidence="5">
    <location>
        <position position="91"/>
    </location>
    <ligand>
        <name>Mg(2+)</name>
        <dbReference type="ChEBI" id="CHEBI:18420"/>
        <label>1</label>
        <note>catalytic</note>
    </ligand>
</feature>
<dbReference type="Gene3D" id="3.40.190.80">
    <property type="match status" value="1"/>
</dbReference>
<dbReference type="OrthoDB" id="9785695at2"/>
<evidence type="ECO:0000256" key="5">
    <source>
        <dbReference type="PIRSR" id="PIRSR600760-2"/>
    </source>
</evidence>
<dbReference type="EC" id="3.1.3.25" evidence="6"/>
<dbReference type="PANTHER" id="PTHR20854">
    <property type="entry name" value="INOSITOL MONOPHOSPHATASE"/>
    <property type="match status" value="1"/>
</dbReference>
<dbReference type="RefSeq" id="WP_068005874.1">
    <property type="nucleotide sequence ID" value="NZ_FOFM01000001.1"/>
</dbReference>
<dbReference type="InterPro" id="IPR000760">
    <property type="entry name" value="Inositol_monophosphatase-like"/>
</dbReference>
<feature type="binding site" evidence="5">
    <location>
        <position position="93"/>
    </location>
    <ligand>
        <name>Mg(2+)</name>
        <dbReference type="ChEBI" id="CHEBI:18420"/>
        <label>2</label>
    </ligand>
</feature>
<dbReference type="GO" id="GO:0046854">
    <property type="term" value="P:phosphatidylinositol phosphate biosynthetic process"/>
    <property type="evidence" value="ECO:0007669"/>
    <property type="project" value="InterPro"/>
</dbReference>
<dbReference type="GO" id="GO:0007165">
    <property type="term" value="P:signal transduction"/>
    <property type="evidence" value="ECO:0007669"/>
    <property type="project" value="TreeGrafter"/>
</dbReference>
<dbReference type="SUPFAM" id="SSF56655">
    <property type="entry name" value="Carbohydrate phosphatase"/>
    <property type="match status" value="1"/>
</dbReference>
<evidence type="ECO:0000256" key="1">
    <source>
        <dbReference type="ARBA" id="ARBA00009759"/>
    </source>
</evidence>
<keyword evidence="4 5" id="KW-0460">Magnesium</keyword>
<dbReference type="PROSITE" id="PS00630">
    <property type="entry name" value="IMP_2"/>
    <property type="match status" value="1"/>
</dbReference>
<dbReference type="GO" id="GO:0046872">
    <property type="term" value="F:metal ion binding"/>
    <property type="evidence" value="ECO:0007669"/>
    <property type="project" value="UniProtKB-KW"/>
</dbReference>
<evidence type="ECO:0000256" key="4">
    <source>
        <dbReference type="ARBA" id="ARBA00022842"/>
    </source>
</evidence>
<keyword evidence="3 6" id="KW-0378">Hydrolase</keyword>
<gene>
    <name evidence="6" type="primary">suhB_3</name>
    <name evidence="6" type="ORF">PsAD2_02255</name>
</gene>
<evidence type="ECO:0000313" key="7">
    <source>
        <dbReference type="Proteomes" id="UP000076577"/>
    </source>
</evidence>
<dbReference type="GO" id="GO:0006020">
    <property type="term" value="P:inositol metabolic process"/>
    <property type="evidence" value="ECO:0007669"/>
    <property type="project" value="TreeGrafter"/>
</dbReference>
<dbReference type="InterPro" id="IPR020550">
    <property type="entry name" value="Inositol_monophosphatase_CS"/>
</dbReference>
<dbReference type="CDD" id="cd01638">
    <property type="entry name" value="CysQ"/>
    <property type="match status" value="1"/>
</dbReference>
<reference evidence="6 7" key="1">
    <citation type="journal article" date="2016" name="Front. Microbiol.">
        <title>Comparative Genomic Analysis Reveals a Diverse Repertoire of Genes Involved in Prokaryote-Eukaryote Interactions within the Pseudovibrio Genus.</title>
        <authorList>
            <person name="Romano S."/>
            <person name="Fernandez-Guerra A."/>
            <person name="Reen F.J."/>
            <person name="Glockner F.O."/>
            <person name="Crowley S.P."/>
            <person name="O'Sullivan O."/>
            <person name="Cotter P.D."/>
            <person name="Adams C."/>
            <person name="Dobson A.D."/>
            <person name="O'Gara F."/>
        </authorList>
    </citation>
    <scope>NUCLEOTIDE SEQUENCE [LARGE SCALE GENOMIC DNA]</scope>
    <source>
        <strain evidence="6 7">Ad2</strain>
    </source>
</reference>
<comment type="caution">
    <text evidence="6">The sequence shown here is derived from an EMBL/GenBank/DDBJ whole genome shotgun (WGS) entry which is preliminary data.</text>
</comment>
<dbReference type="PROSITE" id="PS00629">
    <property type="entry name" value="IMP_1"/>
    <property type="match status" value="1"/>
</dbReference>
<dbReference type="AlphaFoldDB" id="A0A165YDB4"/>
<sequence length="264" mass="28750">MPEADTHTLQDDLELLVSAALKGGEIALSYFGNSPKNWTKEGDSPVSVADIEVDLFLSSTLREARPQYGWLSEETTDDLVRKEYETVFIVDPIDGTRAFLNGRDEWCLSLAVVTNGRPTVGVIYCPIREELYTAVCGAGSHLNRQKISVSDKQSVPGSYIAGPVSFLEKEGVKREQIRFSPYLGSLAYRFALVACGKLDAGLARARARDWDLAAADLIISEAGGQLVDLSGSTLCYNKTKTNHPGLVASSAKLFKRLQGISVED</sequence>
<keyword evidence="7" id="KW-1185">Reference proteome</keyword>
<dbReference type="PRINTS" id="PR00377">
    <property type="entry name" value="IMPHPHTASES"/>
</dbReference>
<accession>A0A165YDB4</accession>
<dbReference type="PANTHER" id="PTHR20854:SF4">
    <property type="entry name" value="INOSITOL-1-MONOPHOSPHATASE-RELATED"/>
    <property type="match status" value="1"/>
</dbReference>
<dbReference type="PATRIC" id="fig|989403.3.peg.2408"/>
<dbReference type="STRING" id="989403.SAMN05421798_101786"/>
<feature type="binding site" evidence="5">
    <location>
        <position position="94"/>
    </location>
    <ligand>
        <name>Mg(2+)</name>
        <dbReference type="ChEBI" id="CHEBI:18420"/>
        <label>1</label>
        <note>catalytic</note>
    </ligand>
</feature>
<dbReference type="EMBL" id="LMCB01000017">
    <property type="protein sequence ID" value="KZL18740.1"/>
    <property type="molecule type" value="Genomic_DNA"/>
</dbReference>
<organism evidence="6 7">
    <name type="scientific">Pseudovibrio axinellae</name>
    <dbReference type="NCBI Taxonomy" id="989403"/>
    <lineage>
        <taxon>Bacteria</taxon>
        <taxon>Pseudomonadati</taxon>
        <taxon>Pseudomonadota</taxon>
        <taxon>Alphaproteobacteria</taxon>
        <taxon>Hyphomicrobiales</taxon>
        <taxon>Stappiaceae</taxon>
        <taxon>Pseudovibrio</taxon>
    </lineage>
</organism>
<dbReference type="InterPro" id="IPR020583">
    <property type="entry name" value="Inositol_monoP_metal-BS"/>
</dbReference>
<protein>
    <submittedName>
        <fullName evidence="6">Inositol-1-monophosphatase</fullName>
        <ecNumber evidence="6">3.1.3.25</ecNumber>
    </submittedName>
</protein>
<evidence type="ECO:0000313" key="6">
    <source>
        <dbReference type="EMBL" id="KZL18740.1"/>
    </source>
</evidence>
<dbReference type="Gene3D" id="3.30.540.10">
    <property type="entry name" value="Fructose-1,6-Bisphosphatase, subunit A, domain 1"/>
    <property type="match status" value="1"/>
</dbReference>
<comment type="cofactor">
    <cofactor evidence="5">
        <name>Mg(2+)</name>
        <dbReference type="ChEBI" id="CHEBI:18420"/>
    </cofactor>
</comment>
<comment type="similarity">
    <text evidence="1">Belongs to the inositol monophosphatase superfamily.</text>
</comment>
<dbReference type="Pfam" id="PF00459">
    <property type="entry name" value="Inositol_P"/>
    <property type="match status" value="1"/>
</dbReference>
<evidence type="ECO:0000256" key="2">
    <source>
        <dbReference type="ARBA" id="ARBA00022723"/>
    </source>
</evidence>
<keyword evidence="2 5" id="KW-0479">Metal-binding</keyword>
<feature type="binding site" evidence="5">
    <location>
        <position position="73"/>
    </location>
    <ligand>
        <name>Mg(2+)</name>
        <dbReference type="ChEBI" id="CHEBI:18420"/>
        <label>1</label>
        <note>catalytic</note>
    </ligand>
</feature>
<dbReference type="Proteomes" id="UP000076577">
    <property type="component" value="Unassembled WGS sequence"/>
</dbReference>
<proteinExistence type="inferred from homology"/>
<name>A0A165YDB4_9HYPH</name>
<evidence type="ECO:0000256" key="3">
    <source>
        <dbReference type="ARBA" id="ARBA00022801"/>
    </source>
</evidence>